<name>A0A1K0ISN7_CUPNE</name>
<accession>A0A1K0ISN7</accession>
<organism evidence="1">
    <name type="scientific">Cupriavidus necator</name>
    <name type="common">Alcaligenes eutrophus</name>
    <name type="synonym">Ralstonia eutropha</name>
    <dbReference type="NCBI Taxonomy" id="106590"/>
    <lineage>
        <taxon>Bacteria</taxon>
        <taxon>Pseudomonadati</taxon>
        <taxon>Pseudomonadota</taxon>
        <taxon>Betaproteobacteria</taxon>
        <taxon>Burkholderiales</taxon>
        <taxon>Burkholderiaceae</taxon>
        <taxon>Cupriavidus</taxon>
    </lineage>
</organism>
<evidence type="ECO:0000313" key="1">
    <source>
        <dbReference type="EMBL" id="SCV02319.1"/>
    </source>
</evidence>
<proteinExistence type="predicted"/>
<protein>
    <submittedName>
        <fullName evidence="1">Uncharacterized protein</fullName>
    </submittedName>
</protein>
<reference evidence="1" key="1">
    <citation type="submission" date="2016-09" db="EMBL/GenBank/DDBJ databases">
        <authorList>
            <person name="Capua I."/>
            <person name="De Benedictis P."/>
            <person name="Joannis T."/>
            <person name="Lombin L.H."/>
            <person name="Cattoli G."/>
        </authorList>
    </citation>
    <scope>NUCLEOTIDE SEQUENCE</scope>
    <source>
        <strain evidence="1">B9</strain>
    </source>
</reference>
<dbReference type="AlphaFoldDB" id="A0A1K0ISN7"/>
<sequence length="27" mass="3028">MKGLCMSFHSHPYSYQTGLLAFHSTSP</sequence>
<gene>
    <name evidence="1" type="ORF">CNECB9_960035</name>
</gene>
<dbReference type="EMBL" id="FMSH01000547">
    <property type="protein sequence ID" value="SCV02319.1"/>
    <property type="molecule type" value="Genomic_DNA"/>
</dbReference>